<feature type="signal peptide" evidence="1">
    <location>
        <begin position="1"/>
        <end position="19"/>
    </location>
</feature>
<dbReference type="Proteomes" id="UP000199331">
    <property type="component" value="Unassembled WGS sequence"/>
</dbReference>
<proteinExistence type="predicted"/>
<gene>
    <name evidence="2" type="ORF">SAMN04488060_2592</name>
</gene>
<protein>
    <submittedName>
        <fullName evidence="2">Uncharacterized protein</fullName>
    </submittedName>
</protein>
<organism evidence="2 3">
    <name type="scientific">Qipengyuania nanhaisediminis</name>
    <dbReference type="NCBI Taxonomy" id="604088"/>
    <lineage>
        <taxon>Bacteria</taxon>
        <taxon>Pseudomonadati</taxon>
        <taxon>Pseudomonadota</taxon>
        <taxon>Alphaproteobacteria</taxon>
        <taxon>Sphingomonadales</taxon>
        <taxon>Erythrobacteraceae</taxon>
        <taxon>Qipengyuania</taxon>
    </lineage>
</organism>
<sequence>MRAVNILAFGVAAAGLAVAATGAPPSGKGGKGGDDSGPAYEVPTTVFVERQRRTPPRLVVAGNDSSKSQPVYQYENYAAYLHDAVLVSEGHGRALITDRSDNPLPMILVEFWFDTDGKITDTNHVPLVSRPDWGCEALSSDGTRALYYDRDASEVRVIDLADGDITTLVVSDPSQSFGSSCDYKSDDPLNLNGVLHAVVRDSSGARIDRIDMAAGSTSTVYGPTSADLRDFSIHYEGSNIALVAISEDYTIRFGSNFSQAGAAPVSIESGTEADFYCEGTRLLFKGRIRNKRYTLVYDTTTEGTATYDDDSEWTPRTLC</sequence>
<evidence type="ECO:0000313" key="3">
    <source>
        <dbReference type="Proteomes" id="UP000199331"/>
    </source>
</evidence>
<reference evidence="3" key="1">
    <citation type="submission" date="2016-10" db="EMBL/GenBank/DDBJ databases">
        <authorList>
            <person name="Varghese N."/>
            <person name="Submissions S."/>
        </authorList>
    </citation>
    <scope>NUCLEOTIDE SEQUENCE [LARGE SCALE GENOMIC DNA]</scope>
    <source>
        <strain evidence="3">CGMCC 1.7715</strain>
    </source>
</reference>
<keyword evidence="1" id="KW-0732">Signal</keyword>
<dbReference type="SUPFAM" id="SSF69322">
    <property type="entry name" value="Tricorn protease domain 2"/>
    <property type="match status" value="1"/>
</dbReference>
<feature type="chain" id="PRO_5011578699" evidence="1">
    <location>
        <begin position="20"/>
        <end position="319"/>
    </location>
</feature>
<dbReference type="EMBL" id="FOWZ01000004">
    <property type="protein sequence ID" value="SFP36619.1"/>
    <property type="molecule type" value="Genomic_DNA"/>
</dbReference>
<accession>A0A1I5PRK5</accession>
<dbReference type="AlphaFoldDB" id="A0A1I5PRK5"/>
<evidence type="ECO:0000256" key="1">
    <source>
        <dbReference type="SAM" id="SignalP"/>
    </source>
</evidence>
<dbReference type="RefSeq" id="WP_143089646.1">
    <property type="nucleotide sequence ID" value="NZ_FOWZ01000004.1"/>
</dbReference>
<name>A0A1I5PRK5_9SPHN</name>
<evidence type="ECO:0000313" key="2">
    <source>
        <dbReference type="EMBL" id="SFP36619.1"/>
    </source>
</evidence>
<keyword evidence="3" id="KW-1185">Reference proteome</keyword>